<dbReference type="InterPro" id="IPR029058">
    <property type="entry name" value="AB_hydrolase_fold"/>
</dbReference>
<accession>A0A8K0A1G6</accession>
<dbReference type="InterPro" id="IPR013094">
    <property type="entry name" value="AB_hydrolase_3"/>
</dbReference>
<dbReference type="PANTHER" id="PTHR48081:SF8">
    <property type="entry name" value="ALPHA_BETA HYDROLASE FOLD-3 DOMAIN-CONTAINING PROTEIN-RELATED"/>
    <property type="match status" value="1"/>
</dbReference>
<proteinExistence type="inferred from homology"/>
<dbReference type="EMBL" id="OV696691">
    <property type="protein sequence ID" value="CAH1266829.1"/>
    <property type="molecule type" value="Genomic_DNA"/>
</dbReference>
<organism evidence="5 6">
    <name type="scientific">Branchiostoma lanceolatum</name>
    <name type="common">Common lancelet</name>
    <name type="synonym">Amphioxus lanceolatum</name>
    <dbReference type="NCBI Taxonomy" id="7740"/>
    <lineage>
        <taxon>Eukaryota</taxon>
        <taxon>Metazoa</taxon>
        <taxon>Chordata</taxon>
        <taxon>Cephalochordata</taxon>
        <taxon>Leptocardii</taxon>
        <taxon>Amphioxiformes</taxon>
        <taxon>Branchiostomatidae</taxon>
        <taxon>Branchiostoma</taxon>
    </lineage>
</organism>
<comment type="similarity">
    <text evidence="1">Belongs to the 'GDXG' lipolytic enzyme family.</text>
</comment>
<keyword evidence="3" id="KW-0472">Membrane</keyword>
<feature type="transmembrane region" description="Helical" evidence="3">
    <location>
        <begin position="7"/>
        <end position="26"/>
    </location>
</feature>
<dbReference type="PANTHER" id="PTHR48081">
    <property type="entry name" value="AB HYDROLASE SUPERFAMILY PROTEIN C4A8.06C"/>
    <property type="match status" value="1"/>
</dbReference>
<dbReference type="AlphaFoldDB" id="A0A8K0A1G6"/>
<dbReference type="OrthoDB" id="408631at2759"/>
<dbReference type="InterPro" id="IPR017157">
    <property type="entry name" value="Arylacetamide_deacetylase"/>
</dbReference>
<dbReference type="Gene3D" id="3.40.50.1820">
    <property type="entry name" value="alpha/beta hydrolase"/>
    <property type="match status" value="1"/>
</dbReference>
<evidence type="ECO:0000313" key="5">
    <source>
        <dbReference type="EMBL" id="CAH1266829.1"/>
    </source>
</evidence>
<feature type="domain" description="Alpha/beta hydrolase fold-3" evidence="4">
    <location>
        <begin position="114"/>
        <end position="269"/>
    </location>
</feature>
<gene>
    <name evidence="5" type="primary">NCEH1</name>
    <name evidence="5" type="ORF">BLAG_LOCUS20349</name>
</gene>
<dbReference type="Pfam" id="PF07859">
    <property type="entry name" value="Abhydrolase_3"/>
    <property type="match status" value="2"/>
</dbReference>
<evidence type="ECO:0000256" key="3">
    <source>
        <dbReference type="SAM" id="Phobius"/>
    </source>
</evidence>
<dbReference type="SUPFAM" id="SSF53474">
    <property type="entry name" value="alpha/beta-Hydrolases"/>
    <property type="match status" value="1"/>
</dbReference>
<evidence type="ECO:0000313" key="6">
    <source>
        <dbReference type="Proteomes" id="UP000838412"/>
    </source>
</evidence>
<dbReference type="Proteomes" id="UP000838412">
    <property type="component" value="Chromosome 6"/>
</dbReference>
<keyword evidence="6" id="KW-1185">Reference proteome</keyword>
<sequence length="404" mass="44310">MGAAMTALKVGGGLLAVVMTTVVYYYCHLVLAGFPEPGKVTIIVMVVKFQRLVGRIYELLGFGSSLDYRRKSGMGHRPRIGDPSLLVTDTSFDGVKVRLYQPQGQDQGGDRAGLVFMHGGGWILLSVDIYDNVTRHIAKATGAVVVSVDYRLAPEHTFPIPFKDCLNATKYFLHHPGEYGVDPARVGVAGDAAGGNLAAAVALKLAQESSNNVCPLKLQALIYPALQALDFQTASYRTRETPWLDAFTPASHFNLYLNGNDSWAEKFVSHSHISDQVKTSRFAAYVDRHLVYPSLPQMTPRDDAVIDLPEEIKDILNPYFCPLMAGDSQLAGCPNTCILVCEFDVLRDDGIMYAKRLGKVGVGVKLEHFEKGFHGILNLTTKPMEFQVGKEVMKSLVSLLNENL</sequence>
<keyword evidence="2" id="KW-0378">Hydrolase</keyword>
<keyword evidence="3" id="KW-0812">Transmembrane</keyword>
<name>A0A8K0A1G6_BRALA</name>
<evidence type="ECO:0000259" key="4">
    <source>
        <dbReference type="Pfam" id="PF07859"/>
    </source>
</evidence>
<dbReference type="InterPro" id="IPR050300">
    <property type="entry name" value="GDXG_lipolytic_enzyme"/>
</dbReference>
<dbReference type="PIRSF" id="PIRSF037251">
    <property type="entry name" value="Arylacetamide_deacetylase"/>
    <property type="match status" value="1"/>
</dbReference>
<keyword evidence="3" id="KW-1133">Transmembrane helix</keyword>
<protein>
    <submittedName>
        <fullName evidence="5">NCEH1 protein</fullName>
    </submittedName>
</protein>
<reference evidence="5" key="1">
    <citation type="submission" date="2022-01" db="EMBL/GenBank/DDBJ databases">
        <authorList>
            <person name="Braso-Vives M."/>
        </authorList>
    </citation>
    <scope>NUCLEOTIDE SEQUENCE</scope>
</reference>
<feature type="domain" description="Alpha/beta hydrolase fold-3" evidence="4">
    <location>
        <begin position="313"/>
        <end position="377"/>
    </location>
</feature>
<dbReference type="GO" id="GO:0052689">
    <property type="term" value="F:carboxylic ester hydrolase activity"/>
    <property type="evidence" value="ECO:0007669"/>
    <property type="project" value="InterPro"/>
</dbReference>
<evidence type="ECO:0000256" key="2">
    <source>
        <dbReference type="ARBA" id="ARBA00022801"/>
    </source>
</evidence>
<dbReference type="GO" id="GO:0016020">
    <property type="term" value="C:membrane"/>
    <property type="evidence" value="ECO:0007669"/>
    <property type="project" value="InterPro"/>
</dbReference>
<evidence type="ECO:0000256" key="1">
    <source>
        <dbReference type="ARBA" id="ARBA00010515"/>
    </source>
</evidence>